<feature type="transmembrane region" description="Helical" evidence="5">
    <location>
        <begin position="343"/>
        <end position="365"/>
    </location>
</feature>
<evidence type="ECO:0000256" key="4">
    <source>
        <dbReference type="ARBA" id="ARBA00023136"/>
    </source>
</evidence>
<dbReference type="InterPro" id="IPR020846">
    <property type="entry name" value="MFS_dom"/>
</dbReference>
<sequence length="464" mass="50559">MQTSSNPLNEESTSKKKRSKSIFAVITNSIGMLTNGYLAGLIGFVLLILFKMYGSNVVNGRIQDAFTYAPTVGYLIGQFGFGKLIDHIGRRCGLIAVVCIILLGSIMTTAANGTTPTGLMWMAIISRSIVGIGLGGEFPCSATSSSELINGINVKRRGMALLWSLYLMVELGTTSAGVVTVVVLVIFKDNLEATWRILCALPIIPSALLLYYRLKYMKDMTYQGNKSNEHKVPAWINIRRYWFLVLVPSVLWMIYDFVYFPTSMFSGIILDRVASNAPLITTCAWNILINAFYVPGMLISGALVDIIGRRWTAVLGMSGQAVIGFILGIWYQQLADHYFPLFVVLYGMMLGFGELYGYVGSICLLESTPQSIRGTAYGVAAGTGKIGGLIGAASHSALVNRFGLTGAFITVGISASVAALIAALFLQETSGKRVMEKCDEEYERYLVDCGFGIRAKDNQSYDDL</sequence>
<evidence type="ECO:0000256" key="2">
    <source>
        <dbReference type="ARBA" id="ARBA00022692"/>
    </source>
</evidence>
<accession>A0A077WCK0</accession>
<evidence type="ECO:0000256" key="3">
    <source>
        <dbReference type="ARBA" id="ARBA00022989"/>
    </source>
</evidence>
<feature type="transmembrane region" description="Helical" evidence="5">
    <location>
        <begin position="119"/>
        <end position="140"/>
    </location>
</feature>
<protein>
    <recommendedName>
        <fullName evidence="6">Major facilitator superfamily (MFS) profile domain-containing protein</fullName>
    </recommendedName>
</protein>
<dbReference type="EMBL" id="LK023315">
    <property type="protein sequence ID" value="CDS04879.1"/>
    <property type="molecule type" value="Genomic_DNA"/>
</dbReference>
<feature type="transmembrane region" description="Helical" evidence="5">
    <location>
        <begin position="193"/>
        <end position="212"/>
    </location>
</feature>
<dbReference type="AlphaFoldDB" id="A0A077WCK0"/>
<dbReference type="GO" id="GO:0046943">
    <property type="term" value="F:carboxylic acid transmembrane transporter activity"/>
    <property type="evidence" value="ECO:0007669"/>
    <property type="project" value="TreeGrafter"/>
</dbReference>
<feature type="transmembrane region" description="Helical" evidence="5">
    <location>
        <begin position="404"/>
        <end position="426"/>
    </location>
</feature>
<dbReference type="PANTHER" id="PTHR23508:SF10">
    <property type="entry name" value="CARBOXYLIC ACID TRANSPORTER PROTEIN HOMOLOG"/>
    <property type="match status" value="1"/>
</dbReference>
<dbReference type="OrthoDB" id="2261376at2759"/>
<keyword evidence="3 5" id="KW-1133">Transmembrane helix</keyword>
<feature type="transmembrane region" description="Helical" evidence="5">
    <location>
        <begin position="21"/>
        <end position="53"/>
    </location>
</feature>
<gene>
    <name evidence="7" type="ORF">LRAMOSA07409</name>
</gene>
<organism evidence="7">
    <name type="scientific">Lichtheimia ramosa</name>
    <dbReference type="NCBI Taxonomy" id="688394"/>
    <lineage>
        <taxon>Eukaryota</taxon>
        <taxon>Fungi</taxon>
        <taxon>Fungi incertae sedis</taxon>
        <taxon>Mucoromycota</taxon>
        <taxon>Mucoromycotina</taxon>
        <taxon>Mucoromycetes</taxon>
        <taxon>Mucorales</taxon>
        <taxon>Lichtheimiaceae</taxon>
        <taxon>Lichtheimia</taxon>
    </lineage>
</organism>
<evidence type="ECO:0000259" key="6">
    <source>
        <dbReference type="PROSITE" id="PS50850"/>
    </source>
</evidence>
<dbReference type="SUPFAM" id="SSF103473">
    <property type="entry name" value="MFS general substrate transporter"/>
    <property type="match status" value="1"/>
</dbReference>
<dbReference type="InterPro" id="IPR005829">
    <property type="entry name" value="Sugar_transporter_CS"/>
</dbReference>
<proteinExistence type="predicted"/>
<dbReference type="InterPro" id="IPR011701">
    <property type="entry name" value="MFS"/>
</dbReference>
<dbReference type="PROSITE" id="PS00216">
    <property type="entry name" value="SUGAR_TRANSPORT_1"/>
    <property type="match status" value="1"/>
</dbReference>
<dbReference type="InterPro" id="IPR005828">
    <property type="entry name" value="MFS_sugar_transport-like"/>
</dbReference>
<evidence type="ECO:0000313" key="7">
    <source>
        <dbReference type="EMBL" id="CDS04879.1"/>
    </source>
</evidence>
<keyword evidence="2 5" id="KW-0812">Transmembrane</keyword>
<feature type="transmembrane region" description="Helical" evidence="5">
    <location>
        <begin position="92"/>
        <end position="113"/>
    </location>
</feature>
<dbReference type="PANTHER" id="PTHR23508">
    <property type="entry name" value="CARBOXYLIC ACID TRANSPORTER PROTEIN HOMOLOG"/>
    <property type="match status" value="1"/>
</dbReference>
<feature type="transmembrane region" description="Helical" evidence="5">
    <location>
        <begin position="311"/>
        <end position="331"/>
    </location>
</feature>
<dbReference type="InterPro" id="IPR036259">
    <property type="entry name" value="MFS_trans_sf"/>
</dbReference>
<dbReference type="PROSITE" id="PS50850">
    <property type="entry name" value="MFS"/>
    <property type="match status" value="1"/>
</dbReference>
<dbReference type="Gene3D" id="1.20.1250.20">
    <property type="entry name" value="MFS general substrate transporter like domains"/>
    <property type="match status" value="1"/>
</dbReference>
<comment type="subcellular location">
    <subcellularLocation>
        <location evidence="1">Membrane</location>
        <topology evidence="1">Multi-pass membrane protein</topology>
    </subcellularLocation>
</comment>
<dbReference type="GO" id="GO:0005886">
    <property type="term" value="C:plasma membrane"/>
    <property type="evidence" value="ECO:0007669"/>
    <property type="project" value="TreeGrafter"/>
</dbReference>
<feature type="transmembrane region" description="Helical" evidence="5">
    <location>
        <begin position="241"/>
        <end position="259"/>
    </location>
</feature>
<feature type="domain" description="Major facilitator superfamily (MFS) profile" evidence="6">
    <location>
        <begin position="24"/>
        <end position="430"/>
    </location>
</feature>
<feature type="transmembrane region" description="Helical" evidence="5">
    <location>
        <begin position="161"/>
        <end position="187"/>
    </location>
</feature>
<evidence type="ECO:0000256" key="5">
    <source>
        <dbReference type="SAM" id="Phobius"/>
    </source>
</evidence>
<dbReference type="Pfam" id="PF07690">
    <property type="entry name" value="MFS_1"/>
    <property type="match status" value="1"/>
</dbReference>
<feature type="transmembrane region" description="Helical" evidence="5">
    <location>
        <begin position="377"/>
        <end position="398"/>
    </location>
</feature>
<feature type="transmembrane region" description="Helical" evidence="5">
    <location>
        <begin position="65"/>
        <end position="85"/>
    </location>
</feature>
<dbReference type="Pfam" id="PF00083">
    <property type="entry name" value="Sugar_tr"/>
    <property type="match status" value="1"/>
</dbReference>
<name>A0A077WCK0_9FUNG</name>
<evidence type="ECO:0000256" key="1">
    <source>
        <dbReference type="ARBA" id="ARBA00004141"/>
    </source>
</evidence>
<keyword evidence="4 5" id="KW-0472">Membrane</keyword>
<reference evidence="7" key="1">
    <citation type="journal article" date="2014" name="Genome Announc.">
        <title>De novo whole-genome sequence and genome annotation of Lichtheimia ramosa.</title>
        <authorList>
            <person name="Linde J."/>
            <person name="Schwartze V."/>
            <person name="Binder U."/>
            <person name="Lass-Florl C."/>
            <person name="Voigt K."/>
            <person name="Horn F."/>
        </authorList>
    </citation>
    <scope>NUCLEOTIDE SEQUENCE</scope>
    <source>
        <strain evidence="7">JMRC FSU:6197</strain>
    </source>
</reference>
<feature type="transmembrane region" description="Helical" evidence="5">
    <location>
        <begin position="279"/>
        <end position="304"/>
    </location>
</feature>